<dbReference type="EMBL" id="CP141261">
    <property type="protein sequence ID" value="WRL66725.1"/>
    <property type="molecule type" value="Genomic_DNA"/>
</dbReference>
<organism evidence="3 4">
    <name type="scientific">Blastococcus brunescens</name>
    <dbReference type="NCBI Taxonomy" id="1564165"/>
    <lineage>
        <taxon>Bacteria</taxon>
        <taxon>Bacillati</taxon>
        <taxon>Actinomycetota</taxon>
        <taxon>Actinomycetes</taxon>
        <taxon>Geodermatophilales</taxon>
        <taxon>Geodermatophilaceae</taxon>
        <taxon>Blastococcus</taxon>
    </lineage>
</organism>
<keyword evidence="2" id="KW-0812">Transmembrane</keyword>
<evidence type="ECO:0000313" key="4">
    <source>
        <dbReference type="Proteomes" id="UP001324287"/>
    </source>
</evidence>
<dbReference type="Proteomes" id="UP001324287">
    <property type="component" value="Chromosome"/>
</dbReference>
<name>A0ABZ1B7E1_9ACTN</name>
<keyword evidence="2" id="KW-1133">Transmembrane helix</keyword>
<reference evidence="3 4" key="1">
    <citation type="submission" date="2023-12" db="EMBL/GenBank/DDBJ databases">
        <title>Blastococcus brunescens sp. nov., an actonobacterium isolated from sandstone collected in sahara desert.</title>
        <authorList>
            <person name="Gtari M."/>
            <person name="Ghodhbane F."/>
        </authorList>
    </citation>
    <scope>NUCLEOTIDE SEQUENCE [LARGE SCALE GENOMIC DNA]</scope>
    <source>
        <strain evidence="3 4">BMG 8361</strain>
    </source>
</reference>
<dbReference type="Pfam" id="PF17240">
    <property type="entry name" value="DUF5313"/>
    <property type="match status" value="1"/>
</dbReference>
<evidence type="ECO:0000256" key="1">
    <source>
        <dbReference type="SAM" id="MobiDB-lite"/>
    </source>
</evidence>
<feature type="region of interest" description="Disordered" evidence="1">
    <location>
        <begin position="96"/>
        <end position="138"/>
    </location>
</feature>
<feature type="compositionally biased region" description="Basic residues" evidence="1">
    <location>
        <begin position="123"/>
        <end position="138"/>
    </location>
</feature>
<dbReference type="RefSeq" id="WP_324278037.1">
    <property type="nucleotide sequence ID" value="NZ_CP141261.1"/>
</dbReference>
<evidence type="ECO:0000256" key="2">
    <source>
        <dbReference type="SAM" id="Phobius"/>
    </source>
</evidence>
<evidence type="ECO:0000313" key="3">
    <source>
        <dbReference type="EMBL" id="WRL66725.1"/>
    </source>
</evidence>
<keyword evidence="4" id="KW-1185">Reference proteome</keyword>
<dbReference type="InterPro" id="IPR035197">
    <property type="entry name" value="DUF5313"/>
</dbReference>
<gene>
    <name evidence="3" type="ORF">U6N30_15850</name>
</gene>
<feature type="compositionally biased region" description="Basic and acidic residues" evidence="1">
    <location>
        <begin position="105"/>
        <end position="122"/>
    </location>
</feature>
<keyword evidence="2" id="KW-0472">Membrane</keyword>
<feature type="transmembrane region" description="Helical" evidence="2">
    <location>
        <begin position="39"/>
        <end position="58"/>
    </location>
</feature>
<accession>A0ABZ1B7E1</accession>
<feature type="transmembrane region" description="Helical" evidence="2">
    <location>
        <begin position="64"/>
        <end position="84"/>
    </location>
</feature>
<protein>
    <submittedName>
        <fullName evidence="3">DUF5313 family protein</fullName>
    </submittedName>
</protein>
<proteinExistence type="predicted"/>
<feature type="transmembrane region" description="Helical" evidence="2">
    <location>
        <begin position="6"/>
        <end position="27"/>
    </location>
</feature>
<sequence>MQRPGPLRWFWYALGGALPARFSTWVLHDTTTRTWALRHVARSMAQLAVPIALVLVLVPGEFWIRGMTALGGVLLGLFFSLAYMPETTENRVKRAGYPAGTATAARDRAARVREAGESERRRAASARRAARYRARQGR</sequence>